<organism evidence="1 2">
    <name type="scientific">Geodia barretti</name>
    <name type="common">Barrett's horny sponge</name>
    <dbReference type="NCBI Taxonomy" id="519541"/>
    <lineage>
        <taxon>Eukaryota</taxon>
        <taxon>Metazoa</taxon>
        <taxon>Porifera</taxon>
        <taxon>Demospongiae</taxon>
        <taxon>Heteroscleromorpha</taxon>
        <taxon>Tetractinellida</taxon>
        <taxon>Astrophorina</taxon>
        <taxon>Geodiidae</taxon>
        <taxon>Geodia</taxon>
    </lineage>
</organism>
<dbReference type="AlphaFoldDB" id="A0AA35SB08"/>
<keyword evidence="2" id="KW-1185">Reference proteome</keyword>
<dbReference type="EMBL" id="CASHTH010002181">
    <property type="protein sequence ID" value="CAI8025807.1"/>
    <property type="molecule type" value="Genomic_DNA"/>
</dbReference>
<dbReference type="Proteomes" id="UP001174909">
    <property type="component" value="Unassembled WGS sequence"/>
</dbReference>
<gene>
    <name evidence="1" type="ORF">GBAR_LOCUS14881</name>
</gene>
<accession>A0AA35SB08</accession>
<proteinExistence type="predicted"/>
<evidence type="ECO:0000313" key="1">
    <source>
        <dbReference type="EMBL" id="CAI8025807.1"/>
    </source>
</evidence>
<sequence length="112" mass="13079">MIVVIKEKLSFYSDVWSSVFLHSPGHRESPGHRAGLTSRDSMRDMLRSPEMKYMEKLVPLSEMVLDRELVSIFRDTLRDGSRPSALTLLKYPALKNLTCMSTTFRHYDRERE</sequence>
<comment type="caution">
    <text evidence="1">The sequence shown here is derived from an EMBL/GenBank/DDBJ whole genome shotgun (WGS) entry which is preliminary data.</text>
</comment>
<name>A0AA35SB08_GEOBA</name>
<reference evidence="1" key="1">
    <citation type="submission" date="2023-03" db="EMBL/GenBank/DDBJ databases">
        <authorList>
            <person name="Steffen K."/>
            <person name="Cardenas P."/>
        </authorList>
    </citation>
    <scope>NUCLEOTIDE SEQUENCE</scope>
</reference>
<evidence type="ECO:0000313" key="2">
    <source>
        <dbReference type="Proteomes" id="UP001174909"/>
    </source>
</evidence>
<protein>
    <submittedName>
        <fullName evidence="1">Uncharacterized protein</fullName>
    </submittedName>
</protein>